<dbReference type="Gene3D" id="2.40.240.10">
    <property type="entry name" value="Ribosomal Protein L25, Chain P"/>
    <property type="match status" value="1"/>
</dbReference>
<dbReference type="PANTHER" id="PTHR33284">
    <property type="entry name" value="RIBOSOMAL PROTEIN L25/GLN-TRNA SYNTHETASE, ANTI-CODON-BINDING DOMAIN-CONTAINING PROTEIN"/>
    <property type="match status" value="1"/>
</dbReference>
<dbReference type="InterPro" id="IPR037121">
    <property type="entry name" value="Ribosomal_bL25_C"/>
</dbReference>
<evidence type="ECO:0000256" key="1">
    <source>
        <dbReference type="ARBA" id="ARBA00022730"/>
    </source>
</evidence>
<accession>A0A136KJZ2</accession>
<evidence type="ECO:0000256" key="2">
    <source>
        <dbReference type="ARBA" id="ARBA00022884"/>
    </source>
</evidence>
<feature type="compositionally biased region" description="Acidic residues" evidence="3">
    <location>
        <begin position="146"/>
        <end position="160"/>
    </location>
</feature>
<dbReference type="Pfam" id="PF14693">
    <property type="entry name" value="Ribosomal_TL5_C"/>
    <property type="match status" value="1"/>
</dbReference>
<dbReference type="EMBL" id="JYPD01000012">
    <property type="protein sequence ID" value="KXK09751.1"/>
    <property type="molecule type" value="Genomic_DNA"/>
</dbReference>
<protein>
    <submittedName>
        <fullName evidence="5">50S ribosomal protein L25</fullName>
    </submittedName>
</protein>
<reference evidence="5 6" key="1">
    <citation type="submission" date="2015-02" db="EMBL/GenBank/DDBJ databases">
        <title>Improved understanding of the partial-nitritation anammox process through 23 genomes representing the majority of the microbial community.</title>
        <authorList>
            <person name="Speth D.R."/>
            <person name="In T Zandt M."/>
            <person name="Guerrero Cruz S."/>
            <person name="Jetten M.S."/>
            <person name="Dutilh B.E."/>
        </authorList>
    </citation>
    <scope>NUCLEOTIDE SEQUENCE [LARGE SCALE GENOMIC DNA]</scope>
    <source>
        <strain evidence="5">OLB21</strain>
    </source>
</reference>
<organism evidence="5 6">
    <name type="scientific">candidate division WS6 bacterium OLB21</name>
    <dbReference type="NCBI Taxonomy" id="1617427"/>
    <lineage>
        <taxon>Bacteria</taxon>
        <taxon>Candidatus Dojkabacteria</taxon>
    </lineage>
</organism>
<dbReference type="NCBIfam" id="TIGR00731">
    <property type="entry name" value="bL25_bact_ctc"/>
    <property type="match status" value="1"/>
</dbReference>
<evidence type="ECO:0000313" key="5">
    <source>
        <dbReference type="EMBL" id="KXK09751.1"/>
    </source>
</evidence>
<dbReference type="Gene3D" id="2.170.120.20">
    <property type="entry name" value="Ribosomal protein L25, beta domain"/>
    <property type="match status" value="1"/>
</dbReference>
<comment type="caution">
    <text evidence="5">The sequence shown here is derived from an EMBL/GenBank/DDBJ whole genome shotgun (WGS) entry which is preliminary data.</text>
</comment>
<dbReference type="AlphaFoldDB" id="A0A136KJZ2"/>
<proteinExistence type="predicted"/>
<feature type="region of interest" description="Disordered" evidence="3">
    <location>
        <begin position="144"/>
        <end position="174"/>
    </location>
</feature>
<dbReference type="InterPro" id="IPR020057">
    <property type="entry name" value="Ribosomal_bL25_b-dom"/>
</dbReference>
<dbReference type="PANTHER" id="PTHR33284:SF1">
    <property type="entry name" value="RIBOSOMAL PROTEIN L25_GLN-TRNA SYNTHETASE, ANTI-CODON-BINDING DOMAIN-CONTAINING PROTEIN"/>
    <property type="match status" value="1"/>
</dbReference>
<feature type="domain" description="Large ribosomal subunit protein bL25 beta" evidence="4">
    <location>
        <begin position="55"/>
        <end position="141"/>
    </location>
</feature>
<dbReference type="GO" id="GO:0003735">
    <property type="term" value="F:structural constituent of ribosome"/>
    <property type="evidence" value="ECO:0007669"/>
    <property type="project" value="InterPro"/>
</dbReference>
<evidence type="ECO:0000256" key="3">
    <source>
        <dbReference type="SAM" id="MobiDB-lite"/>
    </source>
</evidence>
<dbReference type="InterPro" id="IPR001021">
    <property type="entry name" value="Ribosomal_bL25_long"/>
</dbReference>
<dbReference type="GO" id="GO:0008097">
    <property type="term" value="F:5S rRNA binding"/>
    <property type="evidence" value="ECO:0007669"/>
    <property type="project" value="InterPro"/>
</dbReference>
<dbReference type="Proteomes" id="UP000070449">
    <property type="component" value="Unassembled WGS sequence"/>
</dbReference>
<dbReference type="STRING" id="1617427.UZ20_WS6002000319"/>
<dbReference type="InterPro" id="IPR020930">
    <property type="entry name" value="Ribosomal_uL5_bac-type"/>
</dbReference>
<keyword evidence="5" id="KW-0687">Ribonucleoprotein</keyword>
<evidence type="ECO:0000313" key="6">
    <source>
        <dbReference type="Proteomes" id="UP000070449"/>
    </source>
</evidence>
<dbReference type="InterPro" id="IPR020056">
    <property type="entry name" value="Rbsml_bL25/Gln-tRNA_synth_N"/>
</dbReference>
<dbReference type="GO" id="GO:0006412">
    <property type="term" value="P:translation"/>
    <property type="evidence" value="ECO:0007669"/>
    <property type="project" value="InterPro"/>
</dbReference>
<gene>
    <name evidence="5" type="primary">rplY</name>
    <name evidence="5" type="ORF">UZ20_WS6002000319</name>
</gene>
<keyword evidence="2" id="KW-0694">RNA-binding</keyword>
<evidence type="ECO:0000259" key="4">
    <source>
        <dbReference type="Pfam" id="PF14693"/>
    </source>
</evidence>
<sequence length="174" mass="18721">MFNKLFDKVGYSNLIDLSVDDKKSGRALVKEVQTDPLSQEVISVSLYQVDMTKPIMADIPVVITGESPAVKNNLGLLVNQVDELTVYCLPDDLPSEFVVDISKLEQVGDSIHAKDIELPKGVELDAADLESSVIAYIAAPQKTLEEEATETEGEVAEGEGVEAAPAEETAKAES</sequence>
<dbReference type="GO" id="GO:0022625">
    <property type="term" value="C:cytosolic large ribosomal subunit"/>
    <property type="evidence" value="ECO:0007669"/>
    <property type="project" value="TreeGrafter"/>
</dbReference>
<dbReference type="SUPFAM" id="SSF50715">
    <property type="entry name" value="Ribosomal protein L25-like"/>
    <property type="match status" value="1"/>
</dbReference>
<keyword evidence="5" id="KW-0689">Ribosomal protein</keyword>
<name>A0A136KJZ2_9BACT</name>
<keyword evidence="1" id="KW-0699">rRNA-binding</keyword>
<dbReference type="InterPro" id="IPR011035">
    <property type="entry name" value="Ribosomal_bL25/Gln-tRNA_synth"/>
</dbReference>